<dbReference type="PANTHER" id="PTHR30483">
    <property type="entry name" value="LEUCINE-SPECIFIC-BINDING PROTEIN"/>
    <property type="match status" value="1"/>
</dbReference>
<accession>A0ABV7L1E0</accession>
<dbReference type="RefSeq" id="WP_379901525.1">
    <property type="nucleotide sequence ID" value="NZ_JBHRTR010000028.1"/>
</dbReference>
<proteinExistence type="inferred from homology"/>
<dbReference type="PRINTS" id="PR00337">
    <property type="entry name" value="LEUILEVALBP"/>
</dbReference>
<dbReference type="Pfam" id="PF13458">
    <property type="entry name" value="Peripla_BP_6"/>
    <property type="match status" value="1"/>
</dbReference>
<evidence type="ECO:0000259" key="6">
    <source>
        <dbReference type="Pfam" id="PF13458"/>
    </source>
</evidence>
<evidence type="ECO:0000256" key="4">
    <source>
        <dbReference type="ARBA" id="ARBA00022970"/>
    </source>
</evidence>
<dbReference type="PANTHER" id="PTHR30483:SF6">
    <property type="entry name" value="PERIPLASMIC BINDING PROTEIN OF ABC TRANSPORTER FOR NATURAL AMINO ACIDS"/>
    <property type="match status" value="1"/>
</dbReference>
<dbReference type="InterPro" id="IPR051010">
    <property type="entry name" value="BCAA_transport"/>
</dbReference>
<evidence type="ECO:0000256" key="1">
    <source>
        <dbReference type="ARBA" id="ARBA00010062"/>
    </source>
</evidence>
<feature type="signal peptide" evidence="5">
    <location>
        <begin position="1"/>
        <end position="40"/>
    </location>
</feature>
<dbReference type="SUPFAM" id="SSF53822">
    <property type="entry name" value="Periplasmic binding protein-like I"/>
    <property type="match status" value="1"/>
</dbReference>
<dbReference type="CDD" id="cd20013">
    <property type="entry name" value="PBP1_RPA0985_benzoate-like"/>
    <property type="match status" value="1"/>
</dbReference>
<protein>
    <submittedName>
        <fullName evidence="7">ABC transporter substrate-binding protein</fullName>
    </submittedName>
</protein>
<organism evidence="7 8">
    <name type="scientific">Marinibaculum pumilum</name>
    <dbReference type="NCBI Taxonomy" id="1766165"/>
    <lineage>
        <taxon>Bacteria</taxon>
        <taxon>Pseudomonadati</taxon>
        <taxon>Pseudomonadota</taxon>
        <taxon>Alphaproteobacteria</taxon>
        <taxon>Rhodospirillales</taxon>
        <taxon>Rhodospirillaceae</taxon>
        <taxon>Marinibaculum</taxon>
    </lineage>
</organism>
<dbReference type="InterPro" id="IPR028082">
    <property type="entry name" value="Peripla_BP_I"/>
</dbReference>
<keyword evidence="8" id="KW-1185">Reference proteome</keyword>
<dbReference type="InterPro" id="IPR028081">
    <property type="entry name" value="Leu-bd"/>
</dbReference>
<evidence type="ECO:0000256" key="3">
    <source>
        <dbReference type="ARBA" id="ARBA00022729"/>
    </source>
</evidence>
<gene>
    <name evidence="7" type="ORF">ACFOGJ_14380</name>
</gene>
<sequence>MRDSSAVLRRLMRGVLPAAALPAAAFAALALNAAAAPAQAEEVKVGVVLTFSGGAAQFGEQISRGMELYMKEHPEAFGDNTVTLVKRDSKRPGGDIAKNAVQELITREGVDILAGFVFSPNAIASAPLATQGKVPMIIMNAGTAWIPSLSPYIARVSFSMWQTGYPMGQYAAGKLGCKTAAVGYTDYPPGKDSLDAFQMGFEKAGGKLVEAVPMGSPAEVPDFTPFFQRVRDAKPDCFYVFVPSGNHAAAVAKTFADTGMKADGVKLIGPGDITQDTQLQGMGDDAVGLVTMHHYAADYDTPENKAFVKAWKDAYGADSVPDFMAVAGWDGMAAIAHAIKAQDGDVSADGTMEALKGWTFASPRGPIMIDPETRDIVHDENIHEVVKEDGMLKVKVVDTIKQVKDPCKELKVGKCGE</sequence>
<comment type="similarity">
    <text evidence="1">Belongs to the leucine-binding protein family.</text>
</comment>
<feature type="chain" id="PRO_5045730541" evidence="5">
    <location>
        <begin position="41"/>
        <end position="417"/>
    </location>
</feature>
<keyword evidence="3 5" id="KW-0732">Signal</keyword>
<keyword evidence="2" id="KW-0813">Transport</keyword>
<evidence type="ECO:0000313" key="7">
    <source>
        <dbReference type="EMBL" id="MFC3228427.1"/>
    </source>
</evidence>
<keyword evidence="4" id="KW-0029">Amino-acid transport</keyword>
<evidence type="ECO:0000313" key="8">
    <source>
        <dbReference type="Proteomes" id="UP001595528"/>
    </source>
</evidence>
<dbReference type="Proteomes" id="UP001595528">
    <property type="component" value="Unassembled WGS sequence"/>
</dbReference>
<dbReference type="InterPro" id="IPR000709">
    <property type="entry name" value="Leu_Ile_Val-bd"/>
</dbReference>
<feature type="domain" description="Leucine-binding protein" evidence="6">
    <location>
        <begin position="42"/>
        <end position="386"/>
    </location>
</feature>
<name>A0ABV7L1E0_9PROT</name>
<evidence type="ECO:0000256" key="5">
    <source>
        <dbReference type="SAM" id="SignalP"/>
    </source>
</evidence>
<dbReference type="EMBL" id="JBHRTR010000028">
    <property type="protein sequence ID" value="MFC3228427.1"/>
    <property type="molecule type" value="Genomic_DNA"/>
</dbReference>
<dbReference type="Gene3D" id="3.40.50.2300">
    <property type="match status" value="2"/>
</dbReference>
<reference evidence="8" key="1">
    <citation type="journal article" date="2019" name="Int. J. Syst. Evol. Microbiol.">
        <title>The Global Catalogue of Microorganisms (GCM) 10K type strain sequencing project: providing services to taxonomists for standard genome sequencing and annotation.</title>
        <authorList>
            <consortium name="The Broad Institute Genomics Platform"/>
            <consortium name="The Broad Institute Genome Sequencing Center for Infectious Disease"/>
            <person name="Wu L."/>
            <person name="Ma J."/>
        </authorList>
    </citation>
    <scope>NUCLEOTIDE SEQUENCE [LARGE SCALE GENOMIC DNA]</scope>
    <source>
        <strain evidence="8">KCTC 42964</strain>
    </source>
</reference>
<evidence type="ECO:0000256" key="2">
    <source>
        <dbReference type="ARBA" id="ARBA00022448"/>
    </source>
</evidence>
<comment type="caution">
    <text evidence="7">The sequence shown here is derived from an EMBL/GenBank/DDBJ whole genome shotgun (WGS) entry which is preliminary data.</text>
</comment>